<geneLocation type="mitochondrion" evidence="13"/>
<keyword evidence="11 13" id="KW-0496">Mitochondrion</keyword>
<evidence type="ECO:0000256" key="1">
    <source>
        <dbReference type="ARBA" id="ARBA00003257"/>
    </source>
</evidence>
<evidence type="ECO:0000256" key="3">
    <source>
        <dbReference type="ARBA" id="ARBA00010535"/>
    </source>
</evidence>
<evidence type="ECO:0000256" key="9">
    <source>
        <dbReference type="ARBA" id="ARBA00023136"/>
    </source>
</evidence>
<reference evidence="13" key="1">
    <citation type="journal article" date="2014" name="Gene">
        <title>The mitochondrial genomes of Amphiascoides atopus and Schizopera knabeni (Harpacticoida: Miraciidae) reveal similarities between the copepod orders Harpacticoida and Poecilostomatoida.</title>
        <authorList>
            <person name="Easton E.E."/>
            <person name="Darrow E.M."/>
            <person name="Spears T."/>
            <person name="Thistle D."/>
        </authorList>
    </citation>
    <scope>NUCLEOTIDE SEQUENCE</scope>
</reference>
<dbReference type="EC" id="7.1.1.2" evidence="11"/>
<evidence type="ECO:0000256" key="7">
    <source>
        <dbReference type="ARBA" id="ARBA00022989"/>
    </source>
</evidence>
<feature type="transmembrane region" description="Helical" evidence="12">
    <location>
        <begin position="101"/>
        <end position="123"/>
    </location>
</feature>
<dbReference type="PANTHER" id="PTHR11432">
    <property type="entry name" value="NADH DEHYDROGENASE SUBUNIT 1"/>
    <property type="match status" value="1"/>
</dbReference>
<comment type="function">
    <text evidence="1">Core subunit of the mitochondrial membrane respiratory chain NADH dehydrogenase (Complex I) that is believed to belong to the minimal assembly required for catalysis. Complex I functions in the transfer of electrons from NADH to the respiratory chain. The immediate electron acceptor for the enzyme is believed to be ubiquinone.</text>
</comment>
<dbReference type="GO" id="GO:0003954">
    <property type="term" value="F:NADH dehydrogenase activity"/>
    <property type="evidence" value="ECO:0007669"/>
    <property type="project" value="TreeGrafter"/>
</dbReference>
<feature type="transmembrane region" description="Helical" evidence="12">
    <location>
        <begin position="144"/>
        <end position="165"/>
    </location>
</feature>
<dbReference type="Pfam" id="PF00146">
    <property type="entry name" value="NADHdh"/>
    <property type="match status" value="1"/>
</dbReference>
<comment type="subcellular location">
    <subcellularLocation>
        <location evidence="10">Mitochondrion inner membrane</location>
        <topology evidence="10">Multi-pass membrane protein</topology>
    </subcellularLocation>
    <subcellularLocation>
        <location evidence="2">Mitochondrion membrane</location>
        <topology evidence="2">Multi-pass membrane protein</topology>
    </subcellularLocation>
</comment>
<evidence type="ECO:0000256" key="6">
    <source>
        <dbReference type="ARBA" id="ARBA00022692"/>
    </source>
</evidence>
<dbReference type="CTD" id="4535"/>
<protein>
    <recommendedName>
        <fullName evidence="4 11">NADH-ubiquinone oxidoreductase chain 1</fullName>
        <ecNumber evidence="11">7.1.1.2</ecNumber>
    </recommendedName>
</protein>
<evidence type="ECO:0000256" key="8">
    <source>
        <dbReference type="ARBA" id="ARBA00023075"/>
    </source>
</evidence>
<dbReference type="InterPro" id="IPR001694">
    <property type="entry name" value="NADH_UbQ_OxRdtase_su1/FPO"/>
</dbReference>
<evidence type="ECO:0000313" key="13">
    <source>
        <dbReference type="EMBL" id="AHB52772.1"/>
    </source>
</evidence>
<evidence type="ECO:0000256" key="4">
    <source>
        <dbReference type="ARBA" id="ARBA00021009"/>
    </source>
</evidence>
<gene>
    <name evidence="13" type="primary">ND1</name>
</gene>
<evidence type="ECO:0000256" key="5">
    <source>
        <dbReference type="ARBA" id="ARBA00022448"/>
    </source>
</evidence>
<dbReference type="EMBL" id="KF667526">
    <property type="protein sequence ID" value="AHB52772.1"/>
    <property type="molecule type" value="Genomic_DNA"/>
</dbReference>
<comment type="similarity">
    <text evidence="3 10">Belongs to the complex I subunit 1 family.</text>
</comment>
<sequence length="300" mass="32728">MFFSFISFVILVVAVLINVAFFTLLERKILGLSQFRKGPNKVSYGGVLQPIADAVKLFLKEGAWLEKVNTKVFMLAPGLALGLSLLSWSALPLNILEFDYAFLVLLLVMSLGLYPVLLAGWASNSGYAMVGGLRSVAQTISYEVSLSLIFLSYLVLVCSLNFTAMSELTRTPLVLLTAGIFILWLISGLAETNRTPFDFAEGESELVSGFNVEYGGGGFALIFMAEYSSILFFSAMSSLLLGLGAPMNSGGFMGLLAVGYFWVWARVTLPRYRYDMLMGLAWKGILPLSLAVLSFVISVM</sequence>
<dbReference type="AlphaFoldDB" id="W8DNA9"/>
<dbReference type="GO" id="GO:0005743">
    <property type="term" value="C:mitochondrial inner membrane"/>
    <property type="evidence" value="ECO:0007669"/>
    <property type="project" value="UniProtKB-SubCell"/>
</dbReference>
<dbReference type="GO" id="GO:0009060">
    <property type="term" value="P:aerobic respiration"/>
    <property type="evidence" value="ECO:0007669"/>
    <property type="project" value="TreeGrafter"/>
</dbReference>
<feature type="transmembrane region" description="Helical" evidence="12">
    <location>
        <begin position="72"/>
        <end position="95"/>
    </location>
</feature>
<feature type="transmembrane region" description="Helical" evidence="12">
    <location>
        <begin position="247"/>
        <end position="265"/>
    </location>
</feature>
<feature type="transmembrane region" description="Helical" evidence="12">
    <location>
        <begin position="219"/>
        <end position="241"/>
    </location>
</feature>
<dbReference type="HAMAP" id="MF_01350">
    <property type="entry name" value="NDH1_NuoH"/>
    <property type="match status" value="1"/>
</dbReference>
<keyword evidence="9 12" id="KW-0472">Membrane</keyword>
<accession>W8DNA9</accession>
<evidence type="ECO:0000256" key="11">
    <source>
        <dbReference type="RuleBase" id="RU000473"/>
    </source>
</evidence>
<keyword evidence="7 12" id="KW-1133">Transmembrane helix</keyword>
<dbReference type="PROSITE" id="PS00667">
    <property type="entry name" value="COMPLEX1_ND1_1"/>
    <property type="match status" value="1"/>
</dbReference>
<feature type="transmembrane region" description="Helical" evidence="12">
    <location>
        <begin position="6"/>
        <end position="25"/>
    </location>
</feature>
<keyword evidence="6 10" id="KW-0812">Transmembrane</keyword>
<evidence type="ECO:0000256" key="10">
    <source>
        <dbReference type="RuleBase" id="RU000471"/>
    </source>
</evidence>
<keyword evidence="10" id="KW-0520">NAD</keyword>
<feature type="transmembrane region" description="Helical" evidence="12">
    <location>
        <begin position="277"/>
        <end position="297"/>
    </location>
</feature>
<dbReference type="GO" id="GO:0008137">
    <property type="term" value="F:NADH dehydrogenase (ubiquinone) activity"/>
    <property type="evidence" value="ECO:0007669"/>
    <property type="project" value="UniProtKB-EC"/>
</dbReference>
<organism evidence="13">
    <name type="scientific">Amphiascoides atopus</name>
    <dbReference type="NCBI Taxonomy" id="1352461"/>
    <lineage>
        <taxon>Eukaryota</taxon>
        <taxon>Metazoa</taxon>
        <taxon>Ecdysozoa</taxon>
        <taxon>Arthropoda</taxon>
        <taxon>Crustacea</taxon>
        <taxon>Multicrustacea</taxon>
        <taxon>Hexanauplia</taxon>
        <taxon>Copepoda</taxon>
        <taxon>Harpacticoida</taxon>
        <taxon>Miraciidae</taxon>
        <taxon>Amphiascoides</taxon>
    </lineage>
</organism>
<dbReference type="RefSeq" id="YP_009019489.1">
    <property type="nucleotide sequence ID" value="NC_023783.1"/>
</dbReference>
<dbReference type="PROSITE" id="PS00668">
    <property type="entry name" value="COMPLEX1_ND1_2"/>
    <property type="match status" value="1"/>
</dbReference>
<keyword evidence="8 11" id="KW-0830">Ubiquinone</keyword>
<comment type="catalytic activity">
    <reaction evidence="11">
        <text>a ubiquinone + NADH + 5 H(+)(in) = a ubiquinol + NAD(+) + 4 H(+)(out)</text>
        <dbReference type="Rhea" id="RHEA:29091"/>
        <dbReference type="Rhea" id="RHEA-COMP:9565"/>
        <dbReference type="Rhea" id="RHEA-COMP:9566"/>
        <dbReference type="ChEBI" id="CHEBI:15378"/>
        <dbReference type="ChEBI" id="CHEBI:16389"/>
        <dbReference type="ChEBI" id="CHEBI:17976"/>
        <dbReference type="ChEBI" id="CHEBI:57540"/>
        <dbReference type="ChEBI" id="CHEBI:57945"/>
        <dbReference type="EC" id="7.1.1.2"/>
    </reaction>
</comment>
<evidence type="ECO:0000256" key="2">
    <source>
        <dbReference type="ARBA" id="ARBA00004225"/>
    </source>
</evidence>
<name>W8DNA9_9MAXI</name>
<dbReference type="GeneID" id="18667354"/>
<dbReference type="PANTHER" id="PTHR11432:SF3">
    <property type="entry name" value="NADH-UBIQUINONE OXIDOREDUCTASE CHAIN 1"/>
    <property type="match status" value="1"/>
</dbReference>
<evidence type="ECO:0000256" key="12">
    <source>
        <dbReference type="SAM" id="Phobius"/>
    </source>
</evidence>
<keyword evidence="5" id="KW-0813">Transport</keyword>
<dbReference type="InterPro" id="IPR018086">
    <property type="entry name" value="NADH_UbQ_OxRdtase_su1_CS"/>
</dbReference>
<feature type="transmembrane region" description="Helical" evidence="12">
    <location>
        <begin position="171"/>
        <end position="190"/>
    </location>
</feature>
<proteinExistence type="inferred from homology"/>